<evidence type="ECO:0000313" key="12">
    <source>
        <dbReference type="Proteomes" id="UP000003571"/>
    </source>
</evidence>
<evidence type="ECO:0000256" key="7">
    <source>
        <dbReference type="ARBA" id="ARBA00025634"/>
    </source>
</evidence>
<dbReference type="OrthoDB" id="9803598at2"/>
<feature type="domain" description="Anthranilate synthase component I N-terminal" evidence="10">
    <location>
        <begin position="15"/>
        <end position="177"/>
    </location>
</feature>
<dbReference type="PATRIC" id="fig|907348.3.peg.1252"/>
<dbReference type="RefSeq" id="WP_002703842.1">
    <property type="nucleotide sequence ID" value="NZ_AGRW01000043.1"/>
</dbReference>
<evidence type="ECO:0000256" key="5">
    <source>
        <dbReference type="ARBA" id="ARBA00022842"/>
    </source>
</evidence>
<comment type="cofactor">
    <cofactor evidence="1">
        <name>Mg(2+)</name>
        <dbReference type="ChEBI" id="CHEBI:18420"/>
    </cofactor>
</comment>
<sequence>MARDDSIYFSVPCDRYTPFSLARKIGASAILESASFARGRERYSIIMTEPAFHIVQDDDGVAFLIDGRRLPYKARNTTGETIAPGSRVLHTPDILDALLYVASQNDMSVVNNEDGTRSPNSIPVPASGLGYLSYEFAARCDTIDMAPQTDELHVPESEFIAGHIYIIFDHFTEKLHVFALNYNEHQIDLDKAVADLKARLGDMDFTYLSRPEERKPVRVITNLEQSEREYKEKVVEIKKRIIAGDLLQAVPSRRLQFECASSALEIYRRLRSVNPSPYLLYIDFGDRQLVGSSPESLVRVRDGVASIRPIAGTRRRGANSKEDEALKAELVGNEKERAEHLMLVDLARNDLGRVCENGSVDVTRFMDVEYFSHVMHIVSDVQGKVREGVKPIQVLRCAFPAGTVSGAPKINAIQILSRLEKTKRRFYAGAVGYIQSNGDLDFCIAIRCALRQGNVWSLQAGGGIVYDSDPDREWEETNEKLGALRSVLEGGFDA</sequence>
<dbReference type="Pfam" id="PF04715">
    <property type="entry name" value="Anth_synt_I_N"/>
    <property type="match status" value="1"/>
</dbReference>
<dbReference type="PANTHER" id="PTHR11236">
    <property type="entry name" value="AMINOBENZOATE/ANTHRANILATE SYNTHASE"/>
    <property type="match status" value="1"/>
</dbReference>
<dbReference type="GO" id="GO:0004049">
    <property type="term" value="F:anthranilate synthase activity"/>
    <property type="evidence" value="ECO:0007669"/>
    <property type="project" value="UniProtKB-EC"/>
</dbReference>
<dbReference type="InterPro" id="IPR019999">
    <property type="entry name" value="Anth_synth_I-like"/>
</dbReference>
<evidence type="ECO:0000256" key="2">
    <source>
        <dbReference type="ARBA" id="ARBA00011575"/>
    </source>
</evidence>
<evidence type="ECO:0000256" key="6">
    <source>
        <dbReference type="ARBA" id="ARBA00023239"/>
    </source>
</evidence>
<name>H7EK47_9SPIR</name>
<gene>
    <name evidence="11" type="ORF">TresaDRAFT_1470</name>
</gene>
<dbReference type="PRINTS" id="PR00095">
    <property type="entry name" value="ANTSNTHASEI"/>
</dbReference>
<comment type="caution">
    <text evidence="11">The sequence shown here is derived from an EMBL/GenBank/DDBJ whole genome shotgun (WGS) entry which is preliminary data.</text>
</comment>
<proteinExistence type="predicted"/>
<comment type="subunit">
    <text evidence="2">Heterotetramer consisting of two non-identical subunits: a beta subunit (TrpG) and a large alpha subunit (TrpE).</text>
</comment>
<feature type="domain" description="Chorismate-utilising enzyme C-terminal" evidence="9">
    <location>
        <begin position="227"/>
        <end position="480"/>
    </location>
</feature>
<evidence type="ECO:0000259" key="9">
    <source>
        <dbReference type="Pfam" id="PF00425"/>
    </source>
</evidence>
<keyword evidence="5" id="KW-0460">Magnesium</keyword>
<dbReference type="InterPro" id="IPR005801">
    <property type="entry name" value="ADC_synthase"/>
</dbReference>
<reference evidence="11 12" key="1">
    <citation type="submission" date="2011-09" db="EMBL/GenBank/DDBJ databases">
        <title>The draft genome of Treponema saccharophilum DSM 2985.</title>
        <authorList>
            <consortium name="US DOE Joint Genome Institute (JGI-PGF)"/>
            <person name="Lucas S."/>
            <person name="Copeland A."/>
            <person name="Lapidus A."/>
            <person name="Glavina del Rio T."/>
            <person name="Dalin E."/>
            <person name="Tice H."/>
            <person name="Bruce D."/>
            <person name="Goodwin L."/>
            <person name="Pitluck S."/>
            <person name="Peters L."/>
            <person name="Kyrpides N."/>
            <person name="Mavromatis K."/>
            <person name="Ivanova N."/>
            <person name="Markowitz V."/>
            <person name="Cheng J.-F."/>
            <person name="Hugenholtz P."/>
            <person name="Woyke T."/>
            <person name="Wu D."/>
            <person name="Gronow S."/>
            <person name="Wellnitz S."/>
            <person name="Brambilla E."/>
            <person name="Klenk H.-P."/>
            <person name="Eisen J.A."/>
        </authorList>
    </citation>
    <scope>NUCLEOTIDE SEQUENCE [LARGE SCALE GENOMIC DNA]</scope>
    <source>
        <strain evidence="11 12">DSM 2985</strain>
    </source>
</reference>
<dbReference type="Proteomes" id="UP000003571">
    <property type="component" value="Unassembled WGS sequence"/>
</dbReference>
<evidence type="ECO:0000256" key="1">
    <source>
        <dbReference type="ARBA" id="ARBA00001946"/>
    </source>
</evidence>
<dbReference type="InterPro" id="IPR006805">
    <property type="entry name" value="Anth_synth_I_N"/>
</dbReference>
<evidence type="ECO:0000259" key="10">
    <source>
        <dbReference type="Pfam" id="PF04715"/>
    </source>
</evidence>
<dbReference type="InterPro" id="IPR015890">
    <property type="entry name" value="Chorismate_C"/>
</dbReference>
<evidence type="ECO:0000256" key="3">
    <source>
        <dbReference type="ARBA" id="ARBA00020653"/>
    </source>
</evidence>
<accession>H7EK47</accession>
<dbReference type="Gene3D" id="3.60.120.10">
    <property type="entry name" value="Anthranilate synthase"/>
    <property type="match status" value="1"/>
</dbReference>
<keyword evidence="12" id="KW-1185">Reference proteome</keyword>
<evidence type="ECO:0000313" key="11">
    <source>
        <dbReference type="EMBL" id="EIC02134.1"/>
    </source>
</evidence>
<dbReference type="EMBL" id="AGRW01000043">
    <property type="protein sequence ID" value="EIC02134.1"/>
    <property type="molecule type" value="Genomic_DNA"/>
</dbReference>
<dbReference type="PANTHER" id="PTHR11236:SF48">
    <property type="entry name" value="ISOCHORISMATE SYNTHASE MENF"/>
    <property type="match status" value="1"/>
</dbReference>
<evidence type="ECO:0000256" key="4">
    <source>
        <dbReference type="ARBA" id="ARBA00022723"/>
    </source>
</evidence>
<dbReference type="eggNOG" id="COG0147">
    <property type="taxonomic scope" value="Bacteria"/>
</dbReference>
<dbReference type="GO" id="GO:0000162">
    <property type="term" value="P:L-tryptophan biosynthetic process"/>
    <property type="evidence" value="ECO:0007669"/>
    <property type="project" value="TreeGrafter"/>
</dbReference>
<dbReference type="GO" id="GO:0046872">
    <property type="term" value="F:metal ion binding"/>
    <property type="evidence" value="ECO:0007669"/>
    <property type="project" value="UniProtKB-KW"/>
</dbReference>
<organism evidence="11 12">
    <name type="scientific">Treponema saccharophilum DSM 2985</name>
    <dbReference type="NCBI Taxonomy" id="907348"/>
    <lineage>
        <taxon>Bacteria</taxon>
        <taxon>Pseudomonadati</taxon>
        <taxon>Spirochaetota</taxon>
        <taxon>Spirochaetia</taxon>
        <taxon>Spirochaetales</taxon>
        <taxon>Treponemataceae</taxon>
        <taxon>Treponema</taxon>
    </lineage>
</organism>
<comment type="function">
    <text evidence="7">Part of a heterotetrameric complex that catalyzes the two-step biosynthesis of anthranilate, an intermediate in the biosynthesis of L-tryptophan. In the first step, the glutamine-binding beta subunit (TrpG) of anthranilate synthase (AS) provides the glutamine amidotransferase activity which generates ammonia as a substrate that, along with chorismate, is used in the second step, catalyzed by the large alpha subunit of AS (TrpE) to produce anthranilate. In the absence of TrpG, TrpE can synthesize anthranilate directly from chorismate and high concentrations of ammonia.</text>
</comment>
<evidence type="ECO:0000256" key="8">
    <source>
        <dbReference type="ARBA" id="ARBA00047683"/>
    </source>
</evidence>
<dbReference type="SUPFAM" id="SSF56322">
    <property type="entry name" value="ADC synthase"/>
    <property type="match status" value="1"/>
</dbReference>
<dbReference type="Pfam" id="PF00425">
    <property type="entry name" value="Chorismate_bind"/>
    <property type="match status" value="1"/>
</dbReference>
<keyword evidence="6 11" id="KW-0456">Lyase</keyword>
<dbReference type="STRING" id="907348.TresaDRAFT_1470"/>
<dbReference type="AlphaFoldDB" id="H7EK47"/>
<comment type="catalytic activity">
    <reaction evidence="8">
        <text>chorismate + L-glutamine = anthranilate + pyruvate + L-glutamate + H(+)</text>
        <dbReference type="Rhea" id="RHEA:21732"/>
        <dbReference type="ChEBI" id="CHEBI:15361"/>
        <dbReference type="ChEBI" id="CHEBI:15378"/>
        <dbReference type="ChEBI" id="CHEBI:16567"/>
        <dbReference type="ChEBI" id="CHEBI:29748"/>
        <dbReference type="ChEBI" id="CHEBI:29985"/>
        <dbReference type="ChEBI" id="CHEBI:58359"/>
        <dbReference type="EC" id="4.1.3.27"/>
    </reaction>
</comment>
<keyword evidence="4" id="KW-0479">Metal-binding</keyword>
<protein>
    <recommendedName>
        <fullName evidence="3">Anthranilate synthase component 1</fullName>
    </recommendedName>
</protein>